<reference evidence="1 2" key="1">
    <citation type="submission" date="2017-09" db="EMBL/GenBank/DDBJ databases">
        <title>Biodiversity and function of Thalassospira species in the particle-attached aromatic-hydrocarbon-degrading consortia from the surface seawater of the South China Sea.</title>
        <authorList>
            <person name="Dong C."/>
            <person name="Liu R."/>
            <person name="Shao Z."/>
        </authorList>
    </citation>
    <scope>NUCLEOTIDE SEQUENCE [LARGE SCALE GENOMIC DNA]</scope>
    <source>
        <strain evidence="1 2">CSC1P2</strain>
    </source>
</reference>
<comment type="caution">
    <text evidence="1">The sequence shown here is derived from an EMBL/GenBank/DDBJ whole genome shotgun (WGS) entry which is preliminary data.</text>
</comment>
<name>A0A2N3KIT8_9PROT</name>
<sequence length="221" mass="25618">MVQFILGHIRNSAIPLLLAFILEKHGISPIPAIILFFLLIATQVWADLFDFEPVTLKCYLKLKDLTDWDPRQLDQVIERRIMPLCDVFNSLPETATLYSCEGHLRPYYNEWFLPRFVINGPYIMFRSECCDLVHELSDHLFADQLNNYWDLKGSFRPATDNIYDPGGDYVWVIRCQTAVGLFWRKRSLIDADIAALVHFLGRVDRRSPSLPCPQNPTLEGE</sequence>
<dbReference type="EMBL" id="NWTK01000017">
    <property type="protein sequence ID" value="PKR50479.1"/>
    <property type="molecule type" value="Genomic_DNA"/>
</dbReference>
<protein>
    <submittedName>
        <fullName evidence="1">Uncharacterized protein</fullName>
    </submittedName>
</protein>
<evidence type="ECO:0000313" key="2">
    <source>
        <dbReference type="Proteomes" id="UP000233597"/>
    </source>
</evidence>
<accession>A0A2N3KIT8</accession>
<gene>
    <name evidence="1" type="ORF">COO20_21650</name>
</gene>
<proteinExistence type="predicted"/>
<organism evidence="1 2">
    <name type="scientific">Thalassospira marina</name>
    <dbReference type="NCBI Taxonomy" id="2048283"/>
    <lineage>
        <taxon>Bacteria</taxon>
        <taxon>Pseudomonadati</taxon>
        <taxon>Pseudomonadota</taxon>
        <taxon>Alphaproteobacteria</taxon>
        <taxon>Rhodospirillales</taxon>
        <taxon>Thalassospiraceae</taxon>
        <taxon>Thalassospira</taxon>
    </lineage>
</organism>
<dbReference type="Proteomes" id="UP000233597">
    <property type="component" value="Unassembled WGS sequence"/>
</dbReference>
<dbReference type="OrthoDB" id="9157363at2"/>
<dbReference type="RefSeq" id="WP_101270319.1">
    <property type="nucleotide sequence ID" value="NZ_NWTK01000017.1"/>
</dbReference>
<dbReference type="AlphaFoldDB" id="A0A2N3KIT8"/>
<evidence type="ECO:0000313" key="1">
    <source>
        <dbReference type="EMBL" id="PKR50479.1"/>
    </source>
</evidence>